<dbReference type="EMBL" id="QBLH01001542">
    <property type="protein sequence ID" value="TGZ51623.1"/>
    <property type="molecule type" value="Genomic_DNA"/>
</dbReference>
<keyword evidence="2" id="KW-1185">Reference proteome</keyword>
<accession>A0A4S2KP87</accession>
<evidence type="ECO:0000313" key="2">
    <source>
        <dbReference type="Proteomes" id="UP000310200"/>
    </source>
</evidence>
<reference evidence="1 2" key="1">
    <citation type="journal article" date="2019" name="Philos. Trans. R. Soc. Lond., B, Biol. Sci.">
        <title>Ant behaviour and brain gene expression of defending hosts depend on the ecological success of the intruding social parasite.</title>
        <authorList>
            <person name="Kaur R."/>
            <person name="Stoldt M."/>
            <person name="Jongepier E."/>
            <person name="Feldmeyer B."/>
            <person name="Menzel F."/>
            <person name="Bornberg-Bauer E."/>
            <person name="Foitzik S."/>
        </authorList>
    </citation>
    <scope>NUCLEOTIDE SEQUENCE [LARGE SCALE GENOMIC DNA]</scope>
    <source>
        <tissue evidence="1">Whole body</tissue>
    </source>
</reference>
<evidence type="ECO:0000313" key="1">
    <source>
        <dbReference type="EMBL" id="TGZ51623.1"/>
    </source>
</evidence>
<proteinExistence type="predicted"/>
<comment type="caution">
    <text evidence="1">The sequence shown here is derived from an EMBL/GenBank/DDBJ whole genome shotgun (WGS) entry which is preliminary data.</text>
</comment>
<sequence length="109" mass="12805">MYEVGESLADYDSSEWKLLRIIYHHSYSTFNVALKARNKAVKEDTIVATDVDTDYTKPRNRKPPKLSFEKSKVKNLVEGVCLKKFPKVQISVFEDHMKRWFNTSMQRSD</sequence>
<gene>
    <name evidence="1" type="ORF">DBV15_11721</name>
</gene>
<dbReference type="AlphaFoldDB" id="A0A4S2KP87"/>
<protein>
    <submittedName>
        <fullName evidence="1">Uncharacterized protein</fullName>
    </submittedName>
</protein>
<dbReference type="Proteomes" id="UP000310200">
    <property type="component" value="Unassembled WGS sequence"/>
</dbReference>
<organism evidence="1 2">
    <name type="scientific">Temnothorax longispinosus</name>
    <dbReference type="NCBI Taxonomy" id="300112"/>
    <lineage>
        <taxon>Eukaryota</taxon>
        <taxon>Metazoa</taxon>
        <taxon>Ecdysozoa</taxon>
        <taxon>Arthropoda</taxon>
        <taxon>Hexapoda</taxon>
        <taxon>Insecta</taxon>
        <taxon>Pterygota</taxon>
        <taxon>Neoptera</taxon>
        <taxon>Endopterygota</taxon>
        <taxon>Hymenoptera</taxon>
        <taxon>Apocrita</taxon>
        <taxon>Aculeata</taxon>
        <taxon>Formicoidea</taxon>
        <taxon>Formicidae</taxon>
        <taxon>Myrmicinae</taxon>
        <taxon>Temnothorax</taxon>
    </lineage>
</organism>
<name>A0A4S2KP87_9HYME</name>